<dbReference type="InterPro" id="IPR036388">
    <property type="entry name" value="WH-like_DNA-bd_sf"/>
</dbReference>
<dbReference type="RefSeq" id="WP_377516328.1">
    <property type="nucleotide sequence ID" value="NZ_JBHSQS010000045.1"/>
</dbReference>
<dbReference type="InterPro" id="IPR036390">
    <property type="entry name" value="WH_DNA-bd_sf"/>
</dbReference>
<proteinExistence type="predicted"/>
<dbReference type="InterPro" id="IPR002577">
    <property type="entry name" value="HTH_HxlR"/>
</dbReference>
<evidence type="ECO:0000259" key="4">
    <source>
        <dbReference type="PROSITE" id="PS51118"/>
    </source>
</evidence>
<evidence type="ECO:0000313" key="5">
    <source>
        <dbReference type="EMBL" id="MFC5927905.1"/>
    </source>
</evidence>
<organism evidence="5 6">
    <name type="scientific">Micromonospora vulcania</name>
    <dbReference type="NCBI Taxonomy" id="1441873"/>
    <lineage>
        <taxon>Bacteria</taxon>
        <taxon>Bacillati</taxon>
        <taxon>Actinomycetota</taxon>
        <taxon>Actinomycetes</taxon>
        <taxon>Micromonosporales</taxon>
        <taxon>Micromonosporaceae</taxon>
        <taxon>Micromonospora</taxon>
    </lineage>
</organism>
<dbReference type="Pfam" id="PF01638">
    <property type="entry name" value="HxlR"/>
    <property type="match status" value="1"/>
</dbReference>
<dbReference type="EMBL" id="JBHSQS010000045">
    <property type="protein sequence ID" value="MFC5927905.1"/>
    <property type="molecule type" value="Genomic_DNA"/>
</dbReference>
<keyword evidence="1" id="KW-0805">Transcription regulation</keyword>
<evidence type="ECO:0000256" key="3">
    <source>
        <dbReference type="ARBA" id="ARBA00023163"/>
    </source>
</evidence>
<dbReference type="Gene3D" id="1.10.10.10">
    <property type="entry name" value="Winged helix-like DNA-binding domain superfamily/Winged helix DNA-binding domain"/>
    <property type="match status" value="1"/>
</dbReference>
<accession>A0ABW1HE29</accession>
<gene>
    <name evidence="5" type="ORF">ACFQGL_31635</name>
</gene>
<sequence>MSNQTNRSADGLKIKPERDTLAVALDAVNDRWSLHIVRALAFGASRYTEILRAVGAPRDVLAARLRKLAESGILQPRSTENGGTAGYELTQKGKDLGHVILVLKRWGDTYADADVPKVDFIHDVCGEVFVAVVRCQACGLPVRTGELSLADAQHGC</sequence>
<keyword evidence="3" id="KW-0804">Transcription</keyword>
<dbReference type="PANTHER" id="PTHR33204">
    <property type="entry name" value="TRANSCRIPTIONAL REGULATOR, MARR FAMILY"/>
    <property type="match status" value="1"/>
</dbReference>
<dbReference type="PROSITE" id="PS51118">
    <property type="entry name" value="HTH_HXLR"/>
    <property type="match status" value="1"/>
</dbReference>
<dbReference type="Proteomes" id="UP001596226">
    <property type="component" value="Unassembled WGS sequence"/>
</dbReference>
<reference evidence="6" key="1">
    <citation type="journal article" date="2019" name="Int. J. Syst. Evol. Microbiol.">
        <title>The Global Catalogue of Microorganisms (GCM) 10K type strain sequencing project: providing services to taxonomists for standard genome sequencing and annotation.</title>
        <authorList>
            <consortium name="The Broad Institute Genomics Platform"/>
            <consortium name="The Broad Institute Genome Sequencing Center for Infectious Disease"/>
            <person name="Wu L."/>
            <person name="Ma J."/>
        </authorList>
    </citation>
    <scope>NUCLEOTIDE SEQUENCE [LARGE SCALE GENOMIC DNA]</scope>
    <source>
        <strain evidence="6">CGMCC 4.7144</strain>
    </source>
</reference>
<protein>
    <submittedName>
        <fullName evidence="5">Winged helix-turn-helix transcriptional regulator</fullName>
    </submittedName>
</protein>
<feature type="domain" description="HTH hxlR-type" evidence="4">
    <location>
        <begin position="15"/>
        <end position="115"/>
    </location>
</feature>
<name>A0ABW1HE29_9ACTN</name>
<keyword evidence="2" id="KW-0238">DNA-binding</keyword>
<dbReference type="SUPFAM" id="SSF46785">
    <property type="entry name" value="Winged helix' DNA-binding domain"/>
    <property type="match status" value="1"/>
</dbReference>
<evidence type="ECO:0000256" key="2">
    <source>
        <dbReference type="ARBA" id="ARBA00023125"/>
    </source>
</evidence>
<keyword evidence="6" id="KW-1185">Reference proteome</keyword>
<dbReference type="PANTHER" id="PTHR33204:SF18">
    <property type="entry name" value="TRANSCRIPTIONAL REGULATORY PROTEIN"/>
    <property type="match status" value="1"/>
</dbReference>
<comment type="caution">
    <text evidence="5">The sequence shown here is derived from an EMBL/GenBank/DDBJ whole genome shotgun (WGS) entry which is preliminary data.</text>
</comment>
<evidence type="ECO:0000256" key="1">
    <source>
        <dbReference type="ARBA" id="ARBA00023015"/>
    </source>
</evidence>
<evidence type="ECO:0000313" key="6">
    <source>
        <dbReference type="Proteomes" id="UP001596226"/>
    </source>
</evidence>